<dbReference type="AlphaFoldDB" id="A0A9W7ZQA4"/>
<feature type="region of interest" description="Disordered" evidence="1">
    <location>
        <begin position="1"/>
        <end position="159"/>
    </location>
</feature>
<sequence>MSENPPVQTPTPRSEAHPAPLTDTSNSASYHQTAPASLRGVKLPPITGRLPAEDPRSPTGSAPAHATADPVGRALTQSAPGTQSPAASTGPPRPNQSHSAAGSPHRHHHLPVRSPGLPPPFSPSSYPGRYPRGAPLSSPTAHRGSDYRPIPAGAFVQSPPVPFPHPSGYPSHGPAHDVIPFPRMYPQHPPTSPHGLQPPYPLGHPAPQLLSNMTHQPNLSVVPGNLTDHWTEAEVDSILNYIKNNFQVWQQSKALSYRKCREQLPNRTEKQIKNKVEKLISKYHKLCTWRAETSDPQATKRNWSWYTKLDAVFHSLDTTGKAKGTGGPPARRHTVSTTRPTLPDRHASPSVTAASSSLLALAGSWGGDSGEGDEPNRPRTEHPTSTGGPANHPSAFAFPRLPDDAPMSPRVPRGALQMAPPHMRQHLEPHRPRSHSASIVGNHNEPHAPPPRYPPNYDRGPPPAGGMVSHLPPPTSPRRYPPSGYHQAPPPGYRPGPNLPPGHHHHPHFHPEDPEAAQYRRRRMSMPLHADPQGRVNPGAPAAPHTHRVSFAGEDSEYRPPTSPHTPGRYHAGYPPGHFVQRMRVPTGHHHRHRTSIYEPTTPGQAPAWPDSMSPAHPPPSSASSSDEPAKRRKSFHGQTRPTIVASERGGLVVRGEHGGQPMVSSASLPIHESRSTASPRLHATRSANDVPLVVRPSPRTPRIHELLAAADATLHEKRKRVISRTAEDLQVLSADMQHATNPVAEYECDAVPRESAVLHRRLAGRRRAATVSEGGNPAVPRSRSQETEGTPRQPFARVPSTDTVSTSSPLGSSSVTSSPSSSQPLSPHALNTASSTLSSASAPGQPTEAETRPVARRPLHHRRHTDAADLAKVLPGPHCSHTAPFFAAIVDTVQQLLDLKNQEIQLHRDLRSVLVQFQSHQLDDEGSGCCAEFAGYPRHGEVDSGLSNHRHHSMAAYRATPPRRATSGGPAFSPVSQAAGDDDELGTAGKDTDSAMDIEAPEAVQFALALVQRGTASPVTAPTPHSSSDPAVALVAAAVAEHGVLPRREQLTGKELLPHHHRPSSPASTPPATVAVAIGNATASSSSSQEVSVVDH</sequence>
<feature type="compositionally biased region" description="Low complexity" evidence="1">
    <location>
        <begin position="348"/>
        <end position="363"/>
    </location>
</feature>
<feature type="compositionally biased region" description="Pro residues" evidence="1">
    <location>
        <begin position="471"/>
        <end position="480"/>
    </location>
</feature>
<name>A0A9W7ZQA4_9FUNG</name>
<evidence type="ECO:0000256" key="1">
    <source>
        <dbReference type="SAM" id="MobiDB-lite"/>
    </source>
</evidence>
<feature type="region of interest" description="Disordered" evidence="1">
    <location>
        <begin position="528"/>
        <end position="547"/>
    </location>
</feature>
<feature type="region of interest" description="Disordered" evidence="1">
    <location>
        <begin position="765"/>
        <end position="864"/>
    </location>
</feature>
<feature type="compositionally biased region" description="Pro residues" evidence="1">
    <location>
        <begin position="488"/>
        <end position="500"/>
    </location>
</feature>
<feature type="compositionally biased region" description="Low complexity" evidence="1">
    <location>
        <begin position="799"/>
        <end position="843"/>
    </location>
</feature>
<evidence type="ECO:0000313" key="3">
    <source>
        <dbReference type="Proteomes" id="UP001150569"/>
    </source>
</evidence>
<proteinExistence type="predicted"/>
<accession>A0A9W7ZQA4</accession>
<feature type="compositionally biased region" description="Pro residues" evidence="1">
    <location>
        <begin position="447"/>
        <end position="464"/>
    </location>
</feature>
<feature type="compositionally biased region" description="Basic residues" evidence="1">
    <location>
        <begin position="855"/>
        <end position="864"/>
    </location>
</feature>
<feature type="region of interest" description="Disordered" evidence="1">
    <location>
        <begin position="961"/>
        <end position="993"/>
    </location>
</feature>
<feature type="region of interest" description="Disordered" evidence="1">
    <location>
        <begin position="318"/>
        <end position="512"/>
    </location>
</feature>
<feature type="compositionally biased region" description="Low complexity" evidence="1">
    <location>
        <begin position="123"/>
        <end position="133"/>
    </location>
</feature>
<organism evidence="2 3">
    <name type="scientific">Tieghemiomyces parasiticus</name>
    <dbReference type="NCBI Taxonomy" id="78921"/>
    <lineage>
        <taxon>Eukaryota</taxon>
        <taxon>Fungi</taxon>
        <taxon>Fungi incertae sedis</taxon>
        <taxon>Zoopagomycota</taxon>
        <taxon>Kickxellomycotina</taxon>
        <taxon>Dimargaritomycetes</taxon>
        <taxon>Dimargaritales</taxon>
        <taxon>Dimargaritaceae</taxon>
        <taxon>Tieghemiomyces</taxon>
    </lineage>
</organism>
<gene>
    <name evidence="2" type="ORF">IWQ60_010497</name>
</gene>
<keyword evidence="3" id="KW-1185">Reference proteome</keyword>
<dbReference type="EMBL" id="JANBPT010001012">
    <property type="protein sequence ID" value="KAJ1910735.1"/>
    <property type="molecule type" value="Genomic_DNA"/>
</dbReference>
<feature type="region of interest" description="Disordered" evidence="1">
    <location>
        <begin position="1053"/>
        <end position="1097"/>
    </location>
</feature>
<dbReference type="Proteomes" id="UP001150569">
    <property type="component" value="Unassembled WGS sequence"/>
</dbReference>
<feature type="compositionally biased region" description="Polar residues" evidence="1">
    <location>
        <begin position="22"/>
        <end position="35"/>
    </location>
</feature>
<dbReference type="OrthoDB" id="5600249at2759"/>
<comment type="caution">
    <text evidence="2">The sequence shown here is derived from an EMBL/GenBank/DDBJ whole genome shotgun (WGS) entry which is preliminary data.</text>
</comment>
<feature type="compositionally biased region" description="Low complexity" evidence="1">
    <location>
        <begin position="1065"/>
        <end position="1078"/>
    </location>
</feature>
<feature type="region of interest" description="Disordered" evidence="1">
    <location>
        <begin position="586"/>
        <end position="645"/>
    </location>
</feature>
<protein>
    <submittedName>
        <fullName evidence="2">Uncharacterized protein</fullName>
    </submittedName>
</protein>
<feature type="compositionally biased region" description="Polar residues" evidence="1">
    <location>
        <begin position="1"/>
        <end position="12"/>
    </location>
</feature>
<reference evidence="2" key="1">
    <citation type="submission" date="2022-07" db="EMBL/GenBank/DDBJ databases">
        <title>Phylogenomic reconstructions and comparative analyses of Kickxellomycotina fungi.</title>
        <authorList>
            <person name="Reynolds N.K."/>
            <person name="Stajich J.E."/>
            <person name="Barry K."/>
            <person name="Grigoriev I.V."/>
            <person name="Crous P."/>
            <person name="Smith M.E."/>
        </authorList>
    </citation>
    <scope>NUCLEOTIDE SEQUENCE</scope>
    <source>
        <strain evidence="2">RSA 861</strain>
    </source>
</reference>
<feature type="compositionally biased region" description="Polar residues" evidence="1">
    <location>
        <begin position="75"/>
        <end position="87"/>
    </location>
</feature>
<feature type="compositionally biased region" description="Low complexity" evidence="1">
    <location>
        <begin position="1085"/>
        <end position="1097"/>
    </location>
</feature>
<evidence type="ECO:0000313" key="2">
    <source>
        <dbReference type="EMBL" id="KAJ1910735.1"/>
    </source>
</evidence>